<keyword evidence="11" id="KW-0012">Acyltransferase</keyword>
<dbReference type="OrthoDB" id="9807157at2"/>
<dbReference type="PANTHER" id="PTHR13693">
    <property type="entry name" value="CLASS II AMINOTRANSFERASE/8-AMINO-7-OXONONANOATE SYNTHASE"/>
    <property type="match status" value="1"/>
</dbReference>
<evidence type="ECO:0000313" key="11">
    <source>
        <dbReference type="EMBL" id="TIC86038.1"/>
    </source>
</evidence>
<comment type="similarity">
    <text evidence="8">Belongs to the class-II pyridoxal-phosphate-dependent aminotransferase family. BioF subfamily.</text>
</comment>
<dbReference type="InterPro" id="IPR015424">
    <property type="entry name" value="PyrdxlP-dep_Trfase"/>
</dbReference>
<proteinExistence type="inferred from homology"/>
<reference evidence="11 12" key="1">
    <citation type="submission" date="2019-04" db="EMBL/GenBank/DDBJ databases">
        <title>Crenobacter sp. nov.</title>
        <authorList>
            <person name="Shi S."/>
        </authorList>
    </citation>
    <scope>NUCLEOTIDE SEQUENCE [LARGE SCALE GENOMIC DNA]</scope>
    <source>
        <strain evidence="11 12">GY 70310</strain>
    </source>
</reference>
<evidence type="ECO:0000256" key="3">
    <source>
        <dbReference type="ARBA" id="ARBA00011738"/>
    </source>
</evidence>
<name>A0A4T0V347_9NEIS</name>
<dbReference type="InterPro" id="IPR050087">
    <property type="entry name" value="AON_synthase_class-II"/>
</dbReference>
<comment type="subunit">
    <text evidence="3 8">Homodimer.</text>
</comment>
<dbReference type="GO" id="GO:0008710">
    <property type="term" value="F:8-amino-7-oxononanoate synthase activity"/>
    <property type="evidence" value="ECO:0007669"/>
    <property type="project" value="UniProtKB-UniRule"/>
</dbReference>
<evidence type="ECO:0000256" key="6">
    <source>
        <dbReference type="ARBA" id="ARBA00022898"/>
    </source>
</evidence>
<feature type="binding site" evidence="8">
    <location>
        <position position="206"/>
    </location>
    <ligand>
        <name>pyridoxal 5'-phosphate</name>
        <dbReference type="ChEBI" id="CHEBI:597326"/>
    </ligand>
</feature>
<dbReference type="Gene3D" id="3.40.640.10">
    <property type="entry name" value="Type I PLP-dependent aspartate aminotransferase-like (Major domain)"/>
    <property type="match status" value="1"/>
</dbReference>
<dbReference type="EC" id="2.3.1.47" evidence="8"/>
<dbReference type="InterPro" id="IPR004723">
    <property type="entry name" value="AONS_Archaea/Proteobacteria"/>
</dbReference>
<evidence type="ECO:0000256" key="8">
    <source>
        <dbReference type="HAMAP-Rule" id="MF_01693"/>
    </source>
</evidence>
<evidence type="ECO:0000256" key="1">
    <source>
        <dbReference type="ARBA" id="ARBA00001933"/>
    </source>
</evidence>
<evidence type="ECO:0000313" key="12">
    <source>
        <dbReference type="Proteomes" id="UP000308891"/>
    </source>
</evidence>
<dbReference type="NCBIfam" id="TIGR00858">
    <property type="entry name" value="bioF"/>
    <property type="match status" value="1"/>
</dbReference>
<dbReference type="InterPro" id="IPR022834">
    <property type="entry name" value="AONS_Proteobacteria"/>
</dbReference>
<feature type="binding site" evidence="8">
    <location>
        <position position="348"/>
    </location>
    <ligand>
        <name>substrate</name>
    </ligand>
</feature>
<dbReference type="AlphaFoldDB" id="A0A4T0V347"/>
<dbReference type="SUPFAM" id="SSF53383">
    <property type="entry name" value="PLP-dependent transferases"/>
    <property type="match status" value="1"/>
</dbReference>
<comment type="cofactor">
    <cofactor evidence="1 8 9">
        <name>pyridoxal 5'-phosphate</name>
        <dbReference type="ChEBI" id="CHEBI:597326"/>
    </cofactor>
</comment>
<keyword evidence="4 8" id="KW-0808">Transferase</keyword>
<dbReference type="InterPro" id="IPR004839">
    <property type="entry name" value="Aminotransferase_I/II_large"/>
</dbReference>
<dbReference type="UniPathway" id="UPA00078"/>
<feature type="binding site" evidence="8">
    <location>
        <begin position="107"/>
        <end position="108"/>
    </location>
    <ligand>
        <name>pyridoxal 5'-phosphate</name>
        <dbReference type="ChEBI" id="CHEBI:597326"/>
    </ligand>
</feature>
<comment type="catalytic activity">
    <reaction evidence="7 8">
        <text>6-carboxyhexanoyl-[ACP] + L-alanine + H(+) = (8S)-8-amino-7-oxononanoate + holo-[ACP] + CO2</text>
        <dbReference type="Rhea" id="RHEA:42288"/>
        <dbReference type="Rhea" id="RHEA-COMP:9685"/>
        <dbReference type="Rhea" id="RHEA-COMP:9955"/>
        <dbReference type="ChEBI" id="CHEBI:15378"/>
        <dbReference type="ChEBI" id="CHEBI:16526"/>
        <dbReference type="ChEBI" id="CHEBI:57972"/>
        <dbReference type="ChEBI" id="CHEBI:64479"/>
        <dbReference type="ChEBI" id="CHEBI:78846"/>
        <dbReference type="ChEBI" id="CHEBI:149468"/>
        <dbReference type="EC" id="2.3.1.47"/>
    </reaction>
</comment>
<dbReference type="EMBL" id="STGJ01000002">
    <property type="protein sequence ID" value="TIC86038.1"/>
    <property type="molecule type" value="Genomic_DNA"/>
</dbReference>
<feature type="binding site" evidence="8">
    <location>
        <position position="178"/>
    </location>
    <ligand>
        <name>pyridoxal 5'-phosphate</name>
        <dbReference type="ChEBI" id="CHEBI:597326"/>
    </ligand>
</feature>
<feature type="binding site" evidence="8">
    <location>
        <position position="20"/>
    </location>
    <ligand>
        <name>substrate</name>
    </ligand>
</feature>
<sequence>MRADELAPALCALEAAHRRRRRPCLESAQGARVVVDGQPLLAFASNDYLGLAAHPHLADAAQAAIGRFGVGAGASHLVCGHGTLHEEAERGLAAWTGCPRALLFGSGYAANLAVITSLLGRDDEVFADRLVHASLNDGCQLSRARFTRFPHNDLARLAAQLAASRARSKMIVVDAVYSMDGDEAPLTALLALARQHDAWLFVDDAHGFGLTGGGRGALAEHALADERLIYMGTLGKAAGVAGAFVAGSETLIEWLVNRGRSYIYTTALPPALAAATLAALDVMASEPWRRERVFAHARAVQAAGRAWPMPQVRLAIHPVIIGGDAETLAVSQALREQGIWVPPIRPPTVPAGQARLRISLSAAHEDGDVAQLLAALGQLAPCTDPNERGA</sequence>
<keyword evidence="5 8" id="KW-0093">Biotin biosynthesis</keyword>
<comment type="caution">
    <text evidence="11">The sequence shown here is derived from an EMBL/GenBank/DDBJ whole genome shotgun (WGS) entry which is preliminary data.</text>
</comment>
<dbReference type="InterPro" id="IPR015421">
    <property type="entry name" value="PyrdxlP-dep_Trfase_major"/>
</dbReference>
<evidence type="ECO:0000256" key="7">
    <source>
        <dbReference type="ARBA" id="ARBA00047715"/>
    </source>
</evidence>
<comment type="function">
    <text evidence="8">Catalyzes the decarboxylative condensation of pimeloyl-[acyl-carrier protein] and L-alanine to produce 8-amino-7-oxononanoate (AON), [acyl-carrier protein], and carbon dioxide.</text>
</comment>
<dbReference type="Proteomes" id="UP000308891">
    <property type="component" value="Unassembled WGS sequence"/>
</dbReference>
<evidence type="ECO:0000256" key="4">
    <source>
        <dbReference type="ARBA" id="ARBA00022679"/>
    </source>
</evidence>
<feature type="domain" description="Aminotransferase class I/classII large" evidence="10">
    <location>
        <begin position="40"/>
        <end position="376"/>
    </location>
</feature>
<accession>A0A4T0V347</accession>
<comment type="pathway">
    <text evidence="2 8">Cofactor biosynthesis; biotin biosynthesis.</text>
</comment>
<dbReference type="PANTHER" id="PTHR13693:SF100">
    <property type="entry name" value="8-AMINO-7-OXONONANOATE SYNTHASE"/>
    <property type="match status" value="1"/>
</dbReference>
<feature type="binding site" evidence="8">
    <location>
        <position position="233"/>
    </location>
    <ligand>
        <name>pyridoxal 5'-phosphate</name>
        <dbReference type="ChEBI" id="CHEBI:597326"/>
    </ligand>
</feature>
<evidence type="ECO:0000256" key="5">
    <source>
        <dbReference type="ARBA" id="ARBA00022756"/>
    </source>
</evidence>
<dbReference type="Pfam" id="PF00155">
    <property type="entry name" value="Aminotran_1_2"/>
    <property type="match status" value="1"/>
</dbReference>
<feature type="modified residue" description="N6-(pyridoxal phosphate)lysine" evidence="8 9">
    <location>
        <position position="236"/>
    </location>
</feature>
<dbReference type="GO" id="GO:0030170">
    <property type="term" value="F:pyridoxal phosphate binding"/>
    <property type="evidence" value="ECO:0007669"/>
    <property type="project" value="UniProtKB-UniRule"/>
</dbReference>
<keyword evidence="12" id="KW-1185">Reference proteome</keyword>
<dbReference type="Gene3D" id="3.90.1150.10">
    <property type="entry name" value="Aspartate Aminotransferase, domain 1"/>
    <property type="match status" value="1"/>
</dbReference>
<gene>
    <name evidence="8 11" type="primary">bioF</name>
    <name evidence="11" type="ORF">E5K04_02745</name>
</gene>
<evidence type="ECO:0000259" key="10">
    <source>
        <dbReference type="Pfam" id="PF00155"/>
    </source>
</evidence>
<dbReference type="HAMAP" id="MF_01693">
    <property type="entry name" value="BioF_aminotrans_2"/>
    <property type="match status" value="1"/>
</dbReference>
<dbReference type="RefSeq" id="WP_136551384.1">
    <property type="nucleotide sequence ID" value="NZ_STGJ01000002.1"/>
</dbReference>
<protein>
    <recommendedName>
        <fullName evidence="8">8-amino-7-oxononanoate synthase</fullName>
        <shortName evidence="8">AONS</shortName>
        <ecNumber evidence="8">2.3.1.47</ecNumber>
    </recommendedName>
    <alternativeName>
        <fullName evidence="8">7-keto-8-amino-pelargonic acid synthase</fullName>
        <shortName evidence="8">7-KAP synthase</shortName>
        <shortName evidence="8">KAPA synthase</shortName>
    </alternativeName>
    <alternativeName>
        <fullName evidence="8">8-amino-7-ketopelargonate synthase</fullName>
    </alternativeName>
</protein>
<evidence type="ECO:0000256" key="2">
    <source>
        <dbReference type="ARBA" id="ARBA00004746"/>
    </source>
</evidence>
<dbReference type="InterPro" id="IPR015422">
    <property type="entry name" value="PyrdxlP-dep_Trfase_small"/>
</dbReference>
<evidence type="ECO:0000256" key="9">
    <source>
        <dbReference type="PIRSR" id="PIRSR604723-51"/>
    </source>
</evidence>
<dbReference type="GO" id="GO:0009102">
    <property type="term" value="P:biotin biosynthetic process"/>
    <property type="evidence" value="ECO:0007669"/>
    <property type="project" value="UniProtKB-UniRule"/>
</dbReference>
<keyword evidence="6 8" id="KW-0663">Pyridoxal phosphate</keyword>
<organism evidence="11 12">
    <name type="scientific">Crenobacter intestini</name>
    <dbReference type="NCBI Taxonomy" id="2563443"/>
    <lineage>
        <taxon>Bacteria</taxon>
        <taxon>Pseudomonadati</taxon>
        <taxon>Pseudomonadota</taxon>
        <taxon>Betaproteobacteria</taxon>
        <taxon>Neisseriales</taxon>
        <taxon>Neisseriaceae</taxon>
        <taxon>Crenobacter</taxon>
    </lineage>
</organism>
<feature type="binding site" evidence="8">
    <location>
        <position position="132"/>
    </location>
    <ligand>
        <name>substrate</name>
    </ligand>
</feature>